<evidence type="ECO:0000256" key="1">
    <source>
        <dbReference type="SAM" id="MobiDB-lite"/>
    </source>
</evidence>
<dbReference type="RefSeq" id="WP_047323936.1">
    <property type="nucleotide sequence ID" value="NZ_JACPNT010000064.1"/>
</dbReference>
<keyword evidence="5" id="KW-1185">Reference proteome</keyword>
<evidence type="ECO:0000259" key="2">
    <source>
        <dbReference type="Pfam" id="PF18625"/>
    </source>
</evidence>
<reference evidence="4 5" key="1">
    <citation type="submission" date="2016-01" db="EMBL/GenBank/DDBJ databases">
        <title>The new phylogeny of the genus Mycobacterium.</title>
        <authorList>
            <person name="Tarcisio F."/>
            <person name="Conor M."/>
            <person name="Antonella G."/>
            <person name="Elisabetta G."/>
            <person name="Giulia F.S."/>
            <person name="Sara T."/>
            <person name="Anna F."/>
            <person name="Clotilde B."/>
            <person name="Roberto B."/>
            <person name="Veronica D.S."/>
            <person name="Fabio R."/>
            <person name="Monica P."/>
            <person name="Olivier J."/>
            <person name="Enrico T."/>
            <person name="Nicola S."/>
        </authorList>
    </citation>
    <scope>NUCLEOTIDE SEQUENCE [LARGE SCALE GENOMIC DNA]</scope>
    <source>
        <strain evidence="4 5">DSM 44803</strain>
    </source>
</reference>
<proteinExistence type="predicted"/>
<feature type="compositionally biased region" description="Gly residues" evidence="1">
    <location>
        <begin position="439"/>
        <end position="459"/>
    </location>
</feature>
<feature type="domain" description="ESX-1 secretion-associated protein EspB PPE" evidence="3">
    <location>
        <begin position="141"/>
        <end position="315"/>
    </location>
</feature>
<dbReference type="Proteomes" id="UP000193781">
    <property type="component" value="Unassembled WGS sequence"/>
</dbReference>
<dbReference type="EMBL" id="LQPH01000024">
    <property type="protein sequence ID" value="ORW33981.1"/>
    <property type="molecule type" value="Genomic_DNA"/>
</dbReference>
<evidence type="ECO:0000313" key="4">
    <source>
        <dbReference type="EMBL" id="ORW33981.1"/>
    </source>
</evidence>
<dbReference type="InterPro" id="IPR041275">
    <property type="entry name" value="EspB_PE"/>
</dbReference>
<feature type="region of interest" description="Disordered" evidence="1">
    <location>
        <begin position="302"/>
        <end position="500"/>
    </location>
</feature>
<feature type="domain" description="ESX-1 secretion-associated protein EspB PE" evidence="2">
    <location>
        <begin position="10"/>
        <end position="85"/>
    </location>
</feature>
<evidence type="ECO:0000259" key="3">
    <source>
        <dbReference type="Pfam" id="PF21856"/>
    </source>
</evidence>
<organism evidence="4 5">
    <name type="scientific">Mycobacterium nebraskense</name>
    <dbReference type="NCBI Taxonomy" id="244292"/>
    <lineage>
        <taxon>Bacteria</taxon>
        <taxon>Bacillati</taxon>
        <taxon>Actinomycetota</taxon>
        <taxon>Actinomycetes</taxon>
        <taxon>Mycobacteriales</taxon>
        <taxon>Mycobacteriaceae</taxon>
        <taxon>Mycobacterium</taxon>
    </lineage>
</organism>
<dbReference type="OrthoDB" id="4753912at2"/>
<feature type="region of interest" description="Disordered" evidence="1">
    <location>
        <begin position="90"/>
        <end position="115"/>
    </location>
</feature>
<dbReference type="Pfam" id="PF18625">
    <property type="entry name" value="EspB_PE"/>
    <property type="match status" value="1"/>
</dbReference>
<gene>
    <name evidence="4" type="ORF">AWC17_00655</name>
</gene>
<dbReference type="InterPro" id="IPR038332">
    <property type="entry name" value="PPE_sf"/>
</dbReference>
<dbReference type="Pfam" id="PF21856">
    <property type="entry name" value="EspB_PPE"/>
    <property type="match status" value="1"/>
</dbReference>
<dbReference type="InterPro" id="IPR054056">
    <property type="entry name" value="EspB_PPE"/>
</dbReference>
<evidence type="ECO:0000313" key="5">
    <source>
        <dbReference type="Proteomes" id="UP000193781"/>
    </source>
</evidence>
<sequence length="500" mass="52834">MPETLKVEYEELMARANEIEAALPPIPATNPAGPCALSFVTDAATQLALSADSMRLYLRACEREWKALAKSLRNAAKAYEEVDEESAEAISAVNGGSSASGVTPGSGNGNDQMAVNGDPYEDFGGYLPPPPPPLPSLEYPYYEVREAATAIESGDQGTAFKAFAKEWDAFQREFQKETYRFRPFSSWEGESCAAVEQNFELHRQWIYSMAQLCVTLGNQALRVVDAHKKARVMGDRQTHDYDGKWTVEAEHPTSYEVAQCDYWYNRYVTSYPYYLYMAVSWYESLQQKSETSLNTYIANASLPLSPVNPKTPPSATRISAPPDPNSPEDGTFDPNIPGGWPTGDGSGAPATPMMPTLPMTPGAGMPGTADQAAVDAAMKDASKGKPGLPGGGGLKPAGLGGGGAGVPSMPLQPAVDAEAASRPAGAAPGAAGPSRAMPGAGGAAGGGMGGGMAPMGGAGQNQNQGKGKRVQSDDESLYTEEREWTEGVIGNRPRKTAPDK</sequence>
<dbReference type="Gene3D" id="1.20.1260.20">
    <property type="entry name" value="PPE superfamily"/>
    <property type="match status" value="1"/>
</dbReference>
<feature type="compositionally biased region" description="Polar residues" evidence="1">
    <location>
        <begin position="103"/>
        <end position="113"/>
    </location>
</feature>
<dbReference type="STRING" id="244292.ABW17_25040"/>
<feature type="compositionally biased region" description="Low complexity" evidence="1">
    <location>
        <begin position="347"/>
        <end position="369"/>
    </location>
</feature>
<comment type="caution">
    <text evidence="4">The sequence shown here is derived from an EMBL/GenBank/DDBJ whole genome shotgun (WGS) entry which is preliminary data.</text>
</comment>
<protein>
    <submittedName>
        <fullName evidence="4">Uncharacterized protein</fullName>
    </submittedName>
</protein>
<accession>A0A1X2A062</accession>
<feature type="compositionally biased region" description="Low complexity" evidence="1">
    <location>
        <begin position="91"/>
        <end position="102"/>
    </location>
</feature>
<feature type="compositionally biased region" description="Gly residues" evidence="1">
    <location>
        <begin position="387"/>
        <end position="405"/>
    </location>
</feature>
<name>A0A1X2A062_9MYCO</name>
<dbReference type="AlphaFoldDB" id="A0A1X2A062"/>
<feature type="compositionally biased region" description="Low complexity" evidence="1">
    <location>
        <begin position="420"/>
        <end position="438"/>
    </location>
</feature>